<protein>
    <submittedName>
        <fullName evidence="7">DUF4870 domain-containing protein</fullName>
    </submittedName>
</protein>
<evidence type="ECO:0000256" key="1">
    <source>
        <dbReference type="ARBA" id="ARBA00004141"/>
    </source>
</evidence>
<comment type="subcellular location">
    <subcellularLocation>
        <location evidence="1">Membrane</location>
        <topology evidence="1">Multi-pass membrane protein</topology>
    </subcellularLocation>
</comment>
<evidence type="ECO:0000256" key="6">
    <source>
        <dbReference type="SAM" id="Phobius"/>
    </source>
</evidence>
<keyword evidence="4 6" id="KW-0472">Membrane</keyword>
<comment type="caution">
    <text evidence="7">The sequence shown here is derived from an EMBL/GenBank/DDBJ whole genome shotgun (WGS) entry which is preliminary data.</text>
</comment>
<evidence type="ECO:0000256" key="4">
    <source>
        <dbReference type="ARBA" id="ARBA00023136"/>
    </source>
</evidence>
<keyword evidence="3 6" id="KW-1133">Transmembrane helix</keyword>
<feature type="transmembrane region" description="Helical" evidence="6">
    <location>
        <begin position="95"/>
        <end position="114"/>
    </location>
</feature>
<proteinExistence type="predicted"/>
<keyword evidence="8" id="KW-1185">Reference proteome</keyword>
<dbReference type="EMBL" id="JBHSIT010000001">
    <property type="protein sequence ID" value="MFC4906340.1"/>
    <property type="molecule type" value="Genomic_DNA"/>
</dbReference>
<dbReference type="InterPro" id="IPR019109">
    <property type="entry name" value="MamF_MmsF"/>
</dbReference>
<keyword evidence="2 6" id="KW-0812">Transmembrane</keyword>
<organism evidence="7 8">
    <name type="scientific">Actinomadura gamaensis</name>
    <dbReference type="NCBI Taxonomy" id="1763541"/>
    <lineage>
        <taxon>Bacteria</taxon>
        <taxon>Bacillati</taxon>
        <taxon>Actinomycetota</taxon>
        <taxon>Actinomycetes</taxon>
        <taxon>Streptosporangiales</taxon>
        <taxon>Thermomonosporaceae</taxon>
        <taxon>Actinomadura</taxon>
    </lineage>
</organism>
<feature type="transmembrane region" description="Helical" evidence="6">
    <location>
        <begin position="55"/>
        <end position="75"/>
    </location>
</feature>
<evidence type="ECO:0000256" key="3">
    <source>
        <dbReference type="ARBA" id="ARBA00022989"/>
    </source>
</evidence>
<reference evidence="8" key="1">
    <citation type="journal article" date="2019" name="Int. J. Syst. Evol. Microbiol.">
        <title>The Global Catalogue of Microorganisms (GCM) 10K type strain sequencing project: providing services to taxonomists for standard genome sequencing and annotation.</title>
        <authorList>
            <consortium name="The Broad Institute Genomics Platform"/>
            <consortium name="The Broad Institute Genome Sequencing Center for Infectious Disease"/>
            <person name="Wu L."/>
            <person name="Ma J."/>
        </authorList>
    </citation>
    <scope>NUCLEOTIDE SEQUENCE [LARGE SCALE GENOMIC DNA]</scope>
    <source>
        <strain evidence="8">KLKA75</strain>
    </source>
</reference>
<name>A0ABV9TT18_9ACTN</name>
<evidence type="ECO:0000313" key="7">
    <source>
        <dbReference type="EMBL" id="MFC4906340.1"/>
    </source>
</evidence>
<dbReference type="Proteomes" id="UP001595872">
    <property type="component" value="Unassembled WGS sequence"/>
</dbReference>
<accession>A0ABV9TT18</accession>
<feature type="transmembrane region" description="Helical" evidence="6">
    <location>
        <begin position="120"/>
        <end position="144"/>
    </location>
</feature>
<dbReference type="RefSeq" id="WP_378252047.1">
    <property type="nucleotide sequence ID" value="NZ_JBHSIT010000001.1"/>
</dbReference>
<sequence>MWRTVNDQPPPPPQPGPYGSPYGYDPRYGYGPPGVPPHPPGPGGPVNGDDTNMVVLSYVLMLFVGFLAPLVIYLIKKNTSPFVRYHTAQALNFQLTMLIHLLALGAVCAVPAIIFKNPAFLVPLVFVYLELLIGGWVFPIVGAVSGGKGKWIRFPTFFCFRIIR</sequence>
<evidence type="ECO:0000256" key="2">
    <source>
        <dbReference type="ARBA" id="ARBA00022692"/>
    </source>
</evidence>
<feature type="compositionally biased region" description="Pro residues" evidence="5">
    <location>
        <begin position="8"/>
        <end position="18"/>
    </location>
</feature>
<feature type="region of interest" description="Disordered" evidence="5">
    <location>
        <begin position="1"/>
        <end position="24"/>
    </location>
</feature>
<evidence type="ECO:0000256" key="5">
    <source>
        <dbReference type="SAM" id="MobiDB-lite"/>
    </source>
</evidence>
<dbReference type="Pfam" id="PF09685">
    <property type="entry name" value="MamF_MmsF"/>
    <property type="match status" value="1"/>
</dbReference>
<gene>
    <name evidence="7" type="ORF">ACFPCY_03335</name>
</gene>
<evidence type="ECO:0000313" key="8">
    <source>
        <dbReference type="Proteomes" id="UP001595872"/>
    </source>
</evidence>